<dbReference type="InterPro" id="IPR000535">
    <property type="entry name" value="MSP_dom"/>
</dbReference>
<dbReference type="Proteomes" id="UP000824890">
    <property type="component" value="Unassembled WGS sequence"/>
</dbReference>
<keyword evidence="6" id="KW-1133">Transmembrane helix</keyword>
<evidence type="ECO:0000256" key="5">
    <source>
        <dbReference type="SAM" id="MobiDB-lite"/>
    </source>
</evidence>
<feature type="domain" description="HTH myb-type" evidence="9">
    <location>
        <begin position="465"/>
        <end position="515"/>
    </location>
</feature>
<comment type="caution">
    <text evidence="10">The sequence shown here is derived from an EMBL/GenBank/DDBJ whole genome shotgun (WGS) entry which is preliminary data.</text>
</comment>
<dbReference type="PROSITE" id="PS50202">
    <property type="entry name" value="MSP"/>
    <property type="match status" value="1"/>
</dbReference>
<evidence type="ECO:0000313" key="10">
    <source>
        <dbReference type="EMBL" id="KAH0863616.1"/>
    </source>
</evidence>
<gene>
    <name evidence="10" type="ORF">HID58_080827</name>
</gene>
<feature type="domain" description="MSP" evidence="8">
    <location>
        <begin position="28"/>
        <end position="148"/>
    </location>
</feature>
<dbReference type="SMART" id="SM00717">
    <property type="entry name" value="SANT"/>
    <property type="match status" value="2"/>
</dbReference>
<comment type="subcellular location">
    <subcellularLocation>
        <location evidence="1">Nucleus</location>
    </subcellularLocation>
</comment>
<dbReference type="Gene3D" id="1.10.10.60">
    <property type="entry name" value="Homeodomain-like"/>
    <property type="match status" value="2"/>
</dbReference>
<protein>
    <submittedName>
        <fullName evidence="10">Uncharacterized protein</fullName>
    </submittedName>
</protein>
<evidence type="ECO:0000256" key="6">
    <source>
        <dbReference type="SAM" id="Phobius"/>
    </source>
</evidence>
<dbReference type="InterPro" id="IPR017930">
    <property type="entry name" value="Myb_dom"/>
</dbReference>
<keyword evidence="2" id="KW-0238">DNA-binding</keyword>
<dbReference type="Pfam" id="PF00249">
    <property type="entry name" value="Myb_DNA-binding"/>
    <property type="match status" value="2"/>
</dbReference>
<dbReference type="PROSITE" id="PS51294">
    <property type="entry name" value="HTH_MYB"/>
    <property type="match status" value="2"/>
</dbReference>
<dbReference type="InterPro" id="IPR001005">
    <property type="entry name" value="SANT/Myb"/>
</dbReference>
<feature type="coiled-coil region" evidence="4">
    <location>
        <begin position="324"/>
        <end position="351"/>
    </location>
</feature>
<evidence type="ECO:0000259" key="7">
    <source>
        <dbReference type="PROSITE" id="PS50090"/>
    </source>
</evidence>
<proteinExistence type="predicted"/>
<evidence type="ECO:0000256" key="3">
    <source>
        <dbReference type="ARBA" id="ARBA00023242"/>
    </source>
</evidence>
<sequence length="666" mass="74925">MGAERVLLQVGSCLKFVSSTTATMNMPLLDIQPRTLKFVVDLKKQSTCVVQLTNTTHLFVAFKVKTTSPKKYCVRPNVGVVAPKSTCEFSVIMQAFKEPPPDMACKDKFLIQSTAVPEETTDEDITASMFSKAEGKHIEENKLRVTLVMASDSPELSPIKGTLKQEAVFEDSIPKDRLHGQSETLPPQYESEIVKEPPRMVGHDELKQPRKGVIDFIENDIKATKGGGYDSSKMAKEADSDLIRSHKDEDDGRGIKPTHDLGTTTNMAMDLSGDQGFANGKTSANSVTYPEEPKMHRDRDVVQQKKTDAQNIKALDEYKLVKDIEEMKLKVNALESKLKQADSTFSKLMEERSISSQHRESLQQELAEMRTKKIVKEVHIGFPLLFVCVVAFISIVIGKMGRPPCCDKIRIKKGPWTPEEDIILVSYIQEHGPGNWRSVPTNTGLLRCSKSCRLRWTNYLRPGIKRGNFTPHEEGMIIHLQALLGNKWASIASYLPQRTDNDIKNYWNTHLKKKLNKSESEERSISENITLQTSATRNAINHRSTYASSTENISRLLEGWMRASPKSSTASFLEQKVQNRTNDLMDHHNDESPYEQGSWDQGFHVHPKKSEENVKCDHDVQEDGDGDGDGDATPPLTFIEKWLLEETNTGGQMEVMSPLMELSNML</sequence>
<keyword evidence="6" id="KW-0472">Membrane</keyword>
<evidence type="ECO:0000259" key="8">
    <source>
        <dbReference type="PROSITE" id="PS50202"/>
    </source>
</evidence>
<keyword evidence="3" id="KW-0539">Nucleus</keyword>
<feature type="transmembrane region" description="Helical" evidence="6">
    <location>
        <begin position="378"/>
        <end position="398"/>
    </location>
</feature>
<feature type="region of interest" description="Disordered" evidence="5">
    <location>
        <begin position="584"/>
        <end position="604"/>
    </location>
</feature>
<feature type="domain" description="Myb-like" evidence="7">
    <location>
        <begin position="408"/>
        <end position="460"/>
    </location>
</feature>
<evidence type="ECO:0000259" key="9">
    <source>
        <dbReference type="PROSITE" id="PS51294"/>
    </source>
</evidence>
<feature type="domain" description="HTH myb-type" evidence="9">
    <location>
        <begin position="408"/>
        <end position="464"/>
    </location>
</feature>
<keyword evidence="6" id="KW-0812">Transmembrane</keyword>
<evidence type="ECO:0000256" key="2">
    <source>
        <dbReference type="ARBA" id="ARBA00023125"/>
    </source>
</evidence>
<dbReference type="InterPro" id="IPR013783">
    <property type="entry name" value="Ig-like_fold"/>
</dbReference>
<dbReference type="InterPro" id="IPR009057">
    <property type="entry name" value="Homeodomain-like_sf"/>
</dbReference>
<organism evidence="10 11">
    <name type="scientific">Brassica napus</name>
    <name type="common">Rape</name>
    <dbReference type="NCBI Taxonomy" id="3708"/>
    <lineage>
        <taxon>Eukaryota</taxon>
        <taxon>Viridiplantae</taxon>
        <taxon>Streptophyta</taxon>
        <taxon>Embryophyta</taxon>
        <taxon>Tracheophyta</taxon>
        <taxon>Spermatophyta</taxon>
        <taxon>Magnoliopsida</taxon>
        <taxon>eudicotyledons</taxon>
        <taxon>Gunneridae</taxon>
        <taxon>Pentapetalae</taxon>
        <taxon>rosids</taxon>
        <taxon>malvids</taxon>
        <taxon>Brassicales</taxon>
        <taxon>Brassicaceae</taxon>
        <taxon>Brassiceae</taxon>
        <taxon>Brassica</taxon>
    </lineage>
</organism>
<dbReference type="PANTHER" id="PTHR10641">
    <property type="entry name" value="MYB FAMILY TRANSCRIPTION FACTOR"/>
    <property type="match status" value="1"/>
</dbReference>
<dbReference type="EMBL" id="JAGKQM010000018">
    <property type="protein sequence ID" value="KAH0863616.1"/>
    <property type="molecule type" value="Genomic_DNA"/>
</dbReference>
<evidence type="ECO:0000313" key="11">
    <source>
        <dbReference type="Proteomes" id="UP000824890"/>
    </source>
</evidence>
<dbReference type="InterPro" id="IPR008962">
    <property type="entry name" value="PapD-like_sf"/>
</dbReference>
<dbReference type="PANTHER" id="PTHR10641:SF1152">
    <property type="entry name" value="TRANSCRIPTION FACTOR MYB60"/>
    <property type="match status" value="1"/>
</dbReference>
<keyword evidence="11" id="KW-1185">Reference proteome</keyword>
<name>A0ABQ7Y637_BRANA</name>
<dbReference type="CDD" id="cd00167">
    <property type="entry name" value="SANT"/>
    <property type="match status" value="2"/>
</dbReference>
<evidence type="ECO:0000256" key="4">
    <source>
        <dbReference type="SAM" id="Coils"/>
    </source>
</evidence>
<dbReference type="InterPro" id="IPR015495">
    <property type="entry name" value="Myb_TF_plants"/>
</dbReference>
<dbReference type="Pfam" id="PF00635">
    <property type="entry name" value="Motile_Sperm"/>
    <property type="match status" value="1"/>
</dbReference>
<reference evidence="10 11" key="1">
    <citation type="submission" date="2021-05" db="EMBL/GenBank/DDBJ databases">
        <title>Genome Assembly of Synthetic Allotetraploid Brassica napus Reveals Homoeologous Exchanges between Subgenomes.</title>
        <authorList>
            <person name="Davis J.T."/>
        </authorList>
    </citation>
    <scope>NUCLEOTIDE SEQUENCE [LARGE SCALE GENOMIC DNA]</scope>
    <source>
        <strain evidence="11">cv. Da-Ae</strain>
        <tissue evidence="10">Seedling</tissue>
    </source>
</reference>
<evidence type="ECO:0000256" key="1">
    <source>
        <dbReference type="ARBA" id="ARBA00004123"/>
    </source>
</evidence>
<dbReference type="SUPFAM" id="SSF49354">
    <property type="entry name" value="PapD-like"/>
    <property type="match status" value="1"/>
</dbReference>
<accession>A0ABQ7Y637</accession>
<keyword evidence="4" id="KW-0175">Coiled coil</keyword>
<feature type="domain" description="Myb-like" evidence="7">
    <location>
        <begin position="461"/>
        <end position="511"/>
    </location>
</feature>
<dbReference type="Gene3D" id="2.60.40.10">
    <property type="entry name" value="Immunoglobulins"/>
    <property type="match status" value="1"/>
</dbReference>
<dbReference type="PROSITE" id="PS50090">
    <property type="entry name" value="MYB_LIKE"/>
    <property type="match status" value="2"/>
</dbReference>
<dbReference type="SUPFAM" id="SSF46689">
    <property type="entry name" value="Homeodomain-like"/>
    <property type="match status" value="1"/>
</dbReference>